<dbReference type="GO" id="GO:0016020">
    <property type="term" value="C:membrane"/>
    <property type="evidence" value="ECO:0007669"/>
    <property type="project" value="TreeGrafter"/>
</dbReference>
<evidence type="ECO:0000313" key="8">
    <source>
        <dbReference type="WBParaSite" id="GPUH_0002398101-mRNA-1"/>
    </source>
</evidence>
<dbReference type="GO" id="GO:0004143">
    <property type="term" value="F:ATP-dependent diacylglycerol kinase activity"/>
    <property type="evidence" value="ECO:0007669"/>
    <property type="project" value="InterPro"/>
</dbReference>
<evidence type="ECO:0000313" key="7">
    <source>
        <dbReference type="Proteomes" id="UP000271098"/>
    </source>
</evidence>
<accession>A0A183ESL0</accession>
<evidence type="ECO:0000313" key="6">
    <source>
        <dbReference type="EMBL" id="VDN42196.1"/>
    </source>
</evidence>
<dbReference type="InterPro" id="IPR000756">
    <property type="entry name" value="Diacylglycerol_kin_accessory"/>
</dbReference>
<keyword evidence="4" id="KW-0067">ATP-binding</keyword>
<dbReference type="OrthoDB" id="242257at2759"/>
<dbReference type="Proteomes" id="UP000271098">
    <property type="component" value="Unassembled WGS sequence"/>
</dbReference>
<dbReference type="AlphaFoldDB" id="A0A183ESL0"/>
<dbReference type="WBParaSite" id="GPUH_0002398101-mRNA-1">
    <property type="protein sequence ID" value="GPUH_0002398101-mRNA-1"/>
    <property type="gene ID" value="GPUH_0002398101"/>
</dbReference>
<feature type="domain" description="Diacylglycerol kinase accessory" evidence="5">
    <location>
        <begin position="7"/>
        <end position="107"/>
    </location>
</feature>
<dbReference type="PANTHER" id="PTHR11255">
    <property type="entry name" value="DIACYLGLYCEROL KINASE"/>
    <property type="match status" value="1"/>
</dbReference>
<evidence type="ECO:0000256" key="4">
    <source>
        <dbReference type="ARBA" id="ARBA00022840"/>
    </source>
</evidence>
<keyword evidence="2" id="KW-0547">Nucleotide-binding</keyword>
<dbReference type="Pfam" id="PF00609">
    <property type="entry name" value="DAGK_acc"/>
    <property type="match status" value="1"/>
</dbReference>
<protein>
    <submittedName>
        <fullName evidence="8">DAGKa domain-containing protein</fullName>
    </submittedName>
</protein>
<proteinExistence type="predicted"/>
<dbReference type="SMART" id="SM00045">
    <property type="entry name" value="DAGKa"/>
    <property type="match status" value="1"/>
</dbReference>
<evidence type="ECO:0000256" key="2">
    <source>
        <dbReference type="ARBA" id="ARBA00022741"/>
    </source>
</evidence>
<dbReference type="GO" id="GO:0005524">
    <property type="term" value="F:ATP binding"/>
    <property type="evidence" value="ECO:0007669"/>
    <property type="project" value="UniProtKB-KW"/>
</dbReference>
<organism evidence="8">
    <name type="scientific">Gongylonema pulchrum</name>
    <dbReference type="NCBI Taxonomy" id="637853"/>
    <lineage>
        <taxon>Eukaryota</taxon>
        <taxon>Metazoa</taxon>
        <taxon>Ecdysozoa</taxon>
        <taxon>Nematoda</taxon>
        <taxon>Chromadorea</taxon>
        <taxon>Rhabditida</taxon>
        <taxon>Spirurina</taxon>
        <taxon>Spiruromorpha</taxon>
        <taxon>Spiruroidea</taxon>
        <taxon>Gongylonematidae</taxon>
        <taxon>Gongylonema</taxon>
    </lineage>
</organism>
<dbReference type="EMBL" id="UYRT01099536">
    <property type="protein sequence ID" value="VDN42196.1"/>
    <property type="molecule type" value="Genomic_DNA"/>
</dbReference>
<dbReference type="GO" id="GO:0007200">
    <property type="term" value="P:phospholipase C-activating G protein-coupled receptor signaling pathway"/>
    <property type="evidence" value="ECO:0007669"/>
    <property type="project" value="InterPro"/>
</dbReference>
<evidence type="ECO:0000259" key="5">
    <source>
        <dbReference type="SMART" id="SM00045"/>
    </source>
</evidence>
<keyword evidence="1" id="KW-0808">Transferase</keyword>
<dbReference type="InterPro" id="IPR037607">
    <property type="entry name" value="DGK"/>
</dbReference>
<reference evidence="6 7" key="2">
    <citation type="submission" date="2018-11" db="EMBL/GenBank/DDBJ databases">
        <authorList>
            <consortium name="Pathogen Informatics"/>
        </authorList>
    </citation>
    <scope>NUCLEOTIDE SEQUENCE [LARGE SCALE GENOMIC DNA]</scope>
</reference>
<dbReference type="PANTHER" id="PTHR11255:SF118">
    <property type="entry name" value="DIACYLGLYCEROL KINASE EPSILON"/>
    <property type="match status" value="1"/>
</dbReference>
<reference evidence="8" key="1">
    <citation type="submission" date="2016-06" db="UniProtKB">
        <authorList>
            <consortium name="WormBaseParasite"/>
        </authorList>
    </citation>
    <scope>IDENTIFICATION</scope>
</reference>
<keyword evidence="3" id="KW-0418">Kinase</keyword>
<sequence>MGCQIAIVTARVILLFRVRTHEQSTYLRSCAEDVLEHACASLHEKLELIVDGSLVPLPPIEGLTVINIPFWGAGVRPWTEMESPQAFGDGMYSMIFFENGGTQYLKI</sequence>
<name>A0A183ESL0_9BILA</name>
<evidence type="ECO:0000256" key="1">
    <source>
        <dbReference type="ARBA" id="ARBA00022679"/>
    </source>
</evidence>
<evidence type="ECO:0000256" key="3">
    <source>
        <dbReference type="ARBA" id="ARBA00022777"/>
    </source>
</evidence>
<gene>
    <name evidence="6" type="ORF">GPUH_LOCUS23952</name>
</gene>
<keyword evidence="7" id="KW-1185">Reference proteome</keyword>